<dbReference type="InterPro" id="IPR003439">
    <property type="entry name" value="ABC_transporter-like_ATP-bd"/>
</dbReference>
<dbReference type="PROSITE" id="PS00211">
    <property type="entry name" value="ABC_TRANSPORTER_1"/>
    <property type="match status" value="1"/>
</dbReference>
<dbReference type="GO" id="GO:0005524">
    <property type="term" value="F:ATP binding"/>
    <property type="evidence" value="ECO:0007669"/>
    <property type="project" value="UniProtKB-KW"/>
</dbReference>
<dbReference type="InterPro" id="IPR027417">
    <property type="entry name" value="P-loop_NTPase"/>
</dbReference>
<dbReference type="GO" id="GO:0022857">
    <property type="term" value="F:transmembrane transporter activity"/>
    <property type="evidence" value="ECO:0007669"/>
    <property type="project" value="TreeGrafter"/>
</dbReference>
<evidence type="ECO:0000256" key="2">
    <source>
        <dbReference type="ARBA" id="ARBA00022840"/>
    </source>
</evidence>
<dbReference type="Gene3D" id="3.40.50.300">
    <property type="entry name" value="P-loop containing nucleotide triphosphate hydrolases"/>
    <property type="match status" value="1"/>
</dbReference>
<dbReference type="InterPro" id="IPR017871">
    <property type="entry name" value="ABC_transporter-like_CS"/>
</dbReference>
<accession>A0A1L8WQM6</accession>
<evidence type="ECO:0000313" key="5">
    <source>
        <dbReference type="Proteomes" id="UP000182152"/>
    </source>
</evidence>
<evidence type="ECO:0000256" key="1">
    <source>
        <dbReference type="ARBA" id="ARBA00022741"/>
    </source>
</evidence>
<dbReference type="Proteomes" id="UP000182152">
    <property type="component" value="Unassembled WGS sequence"/>
</dbReference>
<comment type="caution">
    <text evidence="4">The sequence shown here is derived from an EMBL/GenBank/DDBJ whole genome shotgun (WGS) entry which is preliminary data.</text>
</comment>
<dbReference type="InterPro" id="IPR015854">
    <property type="entry name" value="ABC_transpr_LolD-like"/>
</dbReference>
<dbReference type="EMBL" id="JXLB01000005">
    <property type="protein sequence ID" value="OJG83132.1"/>
    <property type="molecule type" value="Genomic_DNA"/>
</dbReference>
<feature type="domain" description="ABC transporter" evidence="3">
    <location>
        <begin position="2"/>
        <end position="225"/>
    </location>
</feature>
<dbReference type="AlphaFoldDB" id="A0A1L8WQM6"/>
<dbReference type="GO" id="GO:0005886">
    <property type="term" value="C:plasma membrane"/>
    <property type="evidence" value="ECO:0007669"/>
    <property type="project" value="TreeGrafter"/>
</dbReference>
<name>A0A1L8WQM6_9ENTE</name>
<reference evidence="4 5" key="1">
    <citation type="submission" date="2014-12" db="EMBL/GenBank/DDBJ databases">
        <title>Draft genome sequences of 29 type strains of Enterococci.</title>
        <authorList>
            <person name="Zhong Z."/>
            <person name="Sun Z."/>
            <person name="Liu W."/>
            <person name="Zhang W."/>
            <person name="Zhang H."/>
        </authorList>
    </citation>
    <scope>NUCLEOTIDE SEQUENCE [LARGE SCALE GENOMIC DNA]</scope>
    <source>
        <strain evidence="4 5">DSM 15687</strain>
    </source>
</reference>
<dbReference type="InterPro" id="IPR003593">
    <property type="entry name" value="AAA+_ATPase"/>
</dbReference>
<dbReference type="PANTHER" id="PTHR24220">
    <property type="entry name" value="IMPORT ATP-BINDING PROTEIN"/>
    <property type="match status" value="1"/>
</dbReference>
<protein>
    <submittedName>
        <fullName evidence="4">ABC transporter</fullName>
    </submittedName>
</protein>
<dbReference type="PROSITE" id="PS50893">
    <property type="entry name" value="ABC_TRANSPORTER_2"/>
    <property type="match status" value="1"/>
</dbReference>
<dbReference type="Pfam" id="PF00005">
    <property type="entry name" value="ABC_tran"/>
    <property type="match status" value="1"/>
</dbReference>
<dbReference type="GO" id="GO:0016887">
    <property type="term" value="F:ATP hydrolysis activity"/>
    <property type="evidence" value="ECO:0007669"/>
    <property type="project" value="InterPro"/>
</dbReference>
<organism evidence="4 5">
    <name type="scientific">Enterococcus ratti</name>
    <dbReference type="NCBI Taxonomy" id="150033"/>
    <lineage>
        <taxon>Bacteria</taxon>
        <taxon>Bacillati</taxon>
        <taxon>Bacillota</taxon>
        <taxon>Bacilli</taxon>
        <taxon>Lactobacillales</taxon>
        <taxon>Enterococcaceae</taxon>
        <taxon>Enterococcus</taxon>
    </lineage>
</organism>
<gene>
    <name evidence="4" type="ORF">RV14_GL001827</name>
</gene>
<dbReference type="STRING" id="150033.RV14_GL001827"/>
<keyword evidence="2" id="KW-0067">ATP-binding</keyword>
<dbReference type="RefSeq" id="WP_071854894.1">
    <property type="nucleotide sequence ID" value="NZ_JXLB01000005.1"/>
</dbReference>
<keyword evidence="1" id="KW-0547">Nucleotide-binding</keyword>
<dbReference type="OrthoDB" id="9791546at2"/>
<dbReference type="SUPFAM" id="SSF52540">
    <property type="entry name" value="P-loop containing nucleoside triphosphate hydrolases"/>
    <property type="match status" value="1"/>
</dbReference>
<evidence type="ECO:0000259" key="3">
    <source>
        <dbReference type="PROSITE" id="PS50893"/>
    </source>
</evidence>
<keyword evidence="5" id="KW-1185">Reference proteome</keyword>
<proteinExistence type="predicted"/>
<evidence type="ECO:0000313" key="4">
    <source>
        <dbReference type="EMBL" id="OJG83132.1"/>
    </source>
</evidence>
<sequence length="225" mass="25306">MIQFHNVTIHSLARKEVLTNVSATFSDGKANYIIGKSGEGKSTLLKAILGELPVVSGNIELDGKPLRYDTIHSILTNRRKIGFIFQDFQLVESLTVFENIAYVLHIENISLNQIRYNVEKIACELGIYEKLNYYCHQLSGGEQQRVAIARALIKKPSIILADEPTGNLDPNKSQEIVNIINEIAITRKITIIIVTHDYDLTPNKACNIYQIEDQSLKKVARGEKL</sequence>
<dbReference type="SMART" id="SM00382">
    <property type="entry name" value="AAA"/>
    <property type="match status" value="1"/>
</dbReference>